<dbReference type="Proteomes" id="UP000678679">
    <property type="component" value="Chromosome 2"/>
</dbReference>
<name>A0AAX1NEW4_9BACT</name>
<proteinExistence type="predicted"/>
<dbReference type="EMBL" id="CP076133">
    <property type="protein sequence ID" value="QWG04878.1"/>
    <property type="molecule type" value="Genomic_DNA"/>
</dbReference>
<reference evidence="1 2" key="1">
    <citation type="submission" date="2021-05" db="EMBL/GenBank/DDBJ databases">
        <title>Comparative genomic studies on the polysaccharide-degrading batcterial strains of the Flammeovirga genus.</title>
        <authorList>
            <person name="Zewei F."/>
            <person name="Zheng Z."/>
            <person name="Yu L."/>
            <person name="Ruyue G."/>
            <person name="Yanhong M."/>
            <person name="Yuanyuan C."/>
            <person name="Jingyan G."/>
            <person name="Wenjun H."/>
        </authorList>
    </citation>
    <scope>NUCLEOTIDE SEQUENCE [LARGE SCALE GENOMIC DNA]</scope>
    <source>
        <strain evidence="1 2">NBRC:100898</strain>
    </source>
</reference>
<accession>A0AAX1NEW4</accession>
<organism evidence="1 2">
    <name type="scientific">Flammeovirga yaeyamensis</name>
    <dbReference type="NCBI Taxonomy" id="367791"/>
    <lineage>
        <taxon>Bacteria</taxon>
        <taxon>Pseudomonadati</taxon>
        <taxon>Bacteroidota</taxon>
        <taxon>Cytophagia</taxon>
        <taxon>Cytophagales</taxon>
        <taxon>Flammeovirgaceae</taxon>
        <taxon>Flammeovirga</taxon>
    </lineage>
</organism>
<evidence type="ECO:0000313" key="2">
    <source>
        <dbReference type="Proteomes" id="UP000678679"/>
    </source>
</evidence>
<protein>
    <recommendedName>
        <fullName evidence="3">Lipoprotein</fullName>
    </recommendedName>
</protein>
<evidence type="ECO:0000313" key="1">
    <source>
        <dbReference type="EMBL" id="QWG04878.1"/>
    </source>
</evidence>
<evidence type="ECO:0008006" key="3">
    <source>
        <dbReference type="Google" id="ProtNLM"/>
    </source>
</evidence>
<dbReference type="KEGG" id="fya:KMW28_20860"/>
<sequence length="121" mass="14072">MATSCGYFPIYIINSTDTDYKVAINEFFSNKDSVFKIEKVKKVKSDKNIVFYGKTFMDGNIVDSISLEYYDGKEMVFEEMIIIKDYVEKGGLLYLELTKENDTLGLKTYYEPRYTSNDQPL</sequence>
<dbReference type="RefSeq" id="WP_169662423.1">
    <property type="nucleotide sequence ID" value="NZ_CP076133.1"/>
</dbReference>
<keyword evidence="2" id="KW-1185">Reference proteome</keyword>
<gene>
    <name evidence="1" type="ORF">KMW28_20860</name>
</gene>
<dbReference type="AlphaFoldDB" id="A0AAX1NEW4"/>